<dbReference type="KEGG" id="vg:24443165"/>
<dbReference type="OrthoDB" id="38331at10239"/>
<keyword evidence="4" id="KW-1185">Reference proteome</keyword>
<keyword evidence="2" id="KW-0812">Transmembrane</keyword>
<dbReference type="GeneID" id="24443165"/>
<dbReference type="Proteomes" id="UP000203578">
    <property type="component" value="Segment"/>
</dbReference>
<keyword evidence="2" id="KW-1133">Transmembrane helix</keyword>
<evidence type="ECO:0000313" key="4">
    <source>
        <dbReference type="Proteomes" id="UP000203578"/>
    </source>
</evidence>
<feature type="region of interest" description="Disordered" evidence="1">
    <location>
        <begin position="353"/>
        <end position="386"/>
    </location>
</feature>
<evidence type="ECO:0000256" key="2">
    <source>
        <dbReference type="SAM" id="Phobius"/>
    </source>
</evidence>
<sequence>MSRYIIQDIKEYAAQGMTPKELRRASVFLVLDSKHPRYKVGNFSAYGWVIECKSQEGNVVVVPVTQIFAGILSDFKLYKDVCKPGDVWEWKDDYVSKDSFIPTKRKLLEILEAKFTNDGVWGYYDIITPITPALRESGRFFNWDLSWTKPGPPKIPVIRSQDPKVVDDVYNHMISALSKISKEPYINDTILMLADLRTFISGATPRGVLTLSTLVNSFLASWQKSGRTTQFSSILTSVYWPSYKPGLVEDRLKIWRESPQVDHLMVQRGIKKGAPSKIKNWLTPRRRLTRSQRRTISRNKDRLNKISKVLDVEEGDWEDTGSVESQSIPIFNPDDIIAGPAPKVDDLTAENLRGVPSDRKPKLYHLPPRPTVASEPESDSSTIKPNPLIKVNGKKFHCDTPFCVVCNGELMPETYSEWISSRKEELTKELKSKAQRFYESVPTRKAVGLRSKGWLDWLVKAVAPSDATHKKSERIFTKWLRKYEYHVKTDGLPEIDEENRPSTVMAGLGNFIGFAVATPFMAVYKSTVKQKTRFNNTLKWSAKDKFLKKSYRRMKVSLLLPVFWTLGIANTLLSGVGLSFLSLWYGCKNTYTRFKKGKGKAVG</sequence>
<evidence type="ECO:0000313" key="3">
    <source>
        <dbReference type="EMBL" id="AKJ26310.1"/>
    </source>
</evidence>
<dbReference type="EMBL" id="KP842791">
    <property type="protein sequence ID" value="AKJ26310.1"/>
    <property type="molecule type" value="Genomic_RNA"/>
</dbReference>
<organism evidence="3 4">
    <name type="scientific">Sclerotinia sclerotiorum fusarivirus 1</name>
    <dbReference type="NCBI Taxonomy" id="1661062"/>
    <lineage>
        <taxon>Viruses</taxon>
        <taxon>Riboviria</taxon>
        <taxon>Orthornavirae</taxon>
        <taxon>Pisuviricota</taxon>
        <taxon>Duplopiviricetes</taxon>
        <taxon>Durnavirales</taxon>
        <taxon>Fusariviridae</taxon>
        <taxon>Betafusarivirus</taxon>
        <taxon>Betafusarivirus sclerotiniae</taxon>
    </lineage>
</organism>
<evidence type="ECO:0000256" key="1">
    <source>
        <dbReference type="SAM" id="MobiDB-lite"/>
    </source>
</evidence>
<reference evidence="3 4" key="1">
    <citation type="journal article" date="2015" name="Viruses">
        <title>Molecular Characterization of a Novel Positive-Sense, Single-Stranded RNA Mycovirus Infecting the Plant Pathogenic Fungus Sclerotinia sclerotiorum.</title>
        <authorList>
            <person name="Liu R."/>
            <person name="Cheng J."/>
            <person name="Fu Y."/>
            <person name="Jiang D."/>
            <person name="Xie J."/>
        </authorList>
    </citation>
    <scope>NUCLEOTIDE SEQUENCE [LARGE SCALE GENOMIC DNA]</scope>
    <source>
        <strain evidence="3 4">JMTJ14</strain>
    </source>
</reference>
<keyword evidence="2" id="KW-0472">Membrane</keyword>
<feature type="transmembrane region" description="Helical" evidence="2">
    <location>
        <begin position="558"/>
        <end position="585"/>
    </location>
</feature>
<protein>
    <submittedName>
        <fullName evidence="3">Uncharacterized protein</fullName>
    </submittedName>
</protein>
<accession>A0A0G3BIC2</accession>
<proteinExistence type="predicted"/>
<name>A0A0G3BIC2_9VIRU</name>
<feature type="transmembrane region" description="Helical" evidence="2">
    <location>
        <begin position="504"/>
        <end position="524"/>
    </location>
</feature>
<dbReference type="RefSeq" id="YP_009143302.1">
    <property type="nucleotide sequence ID" value="NC_027208.1"/>
</dbReference>